<sequence length="400" mass="43646">MMTKLGILLDETGGSIKTGPFGTALKAAEYSENGVPLISVGEIGDGRLSIGKKTPRVSEETTERLSEYLLWRGDVVIGRKGAVERSALINEDQDGYFLGSDGMRVRFGDSINSTFMAYQFRSDAVRRWLISHASGTTMASMNQAILSKLPILVPPNRTQQAIAEVLGALDDKIAANERAVKIAAALSSAIYQSFSVRANARIDLRELVDTQYGVTVSADDSSNTKLLRVTDINKHPWISWDEVPACQVSSSEKEKYQLFPGDVVVARMADPGKAAYIDDASPEAVFASYLVRLKPRDTQLSLYLYHFLCSAEYQSYVDQNATGSVQRHLNAKKIVDTSMPVIDGSDLGRFSEQVGQVRSQIGSLNAQSTLLAHTRDELLPLLMSGKISVKDAEKVVSDAV</sequence>
<organism evidence="5 7">
    <name type="scientific">Brevibacterium aurantiacum</name>
    <dbReference type="NCBI Taxonomy" id="273384"/>
    <lineage>
        <taxon>Bacteria</taxon>
        <taxon>Bacillati</taxon>
        <taxon>Actinomycetota</taxon>
        <taxon>Actinomycetes</taxon>
        <taxon>Micrococcales</taxon>
        <taxon>Brevibacteriaceae</taxon>
        <taxon>Brevibacterium</taxon>
    </lineage>
</organism>
<evidence type="ECO:0000256" key="2">
    <source>
        <dbReference type="ARBA" id="ARBA00022747"/>
    </source>
</evidence>
<dbReference type="RefSeq" id="WP_069599323.1">
    <property type="nucleotide sequence ID" value="NZ_CP017150.1"/>
</dbReference>
<name>A0A1D7VZB5_BREAU</name>
<feature type="domain" description="Type I restriction modification DNA specificity" evidence="4">
    <location>
        <begin position="23"/>
        <end position="177"/>
    </location>
</feature>
<dbReference type="SUPFAM" id="SSF116734">
    <property type="entry name" value="DNA methylase specificity domain"/>
    <property type="match status" value="2"/>
</dbReference>
<evidence type="ECO:0000313" key="7">
    <source>
        <dbReference type="Proteomes" id="UP000094793"/>
    </source>
</evidence>
<dbReference type="InterPro" id="IPR052021">
    <property type="entry name" value="Type-I_RS_S_subunit"/>
</dbReference>
<dbReference type="KEGG" id="blin:BLSMQ_0377"/>
<evidence type="ECO:0000313" key="6">
    <source>
        <dbReference type="EMBL" id="PCC52543.1"/>
    </source>
</evidence>
<dbReference type="EC" id="3.1.21.3" evidence="5"/>
<proteinExistence type="inferred from homology"/>
<comment type="similarity">
    <text evidence="1">Belongs to the type-I restriction system S methylase family.</text>
</comment>
<reference evidence="5" key="1">
    <citation type="submission" date="2016-09" db="EMBL/GenBank/DDBJ databases">
        <title>Complete Genome Sequence of Brevibacterium aurantiacum SMQ-1335.</title>
        <authorList>
            <person name="de Melo A.G."/>
            <person name="Labrie S.J."/>
            <person name="Dumaresq J."/>
            <person name="Roberts R.J."/>
            <person name="Tremblay D.M."/>
            <person name="Moineau S."/>
        </authorList>
    </citation>
    <scope>NUCLEOTIDE SEQUENCE</scope>
    <source>
        <strain evidence="5">SMQ-1335</strain>
    </source>
</reference>
<keyword evidence="2" id="KW-0680">Restriction system</keyword>
<dbReference type="Proteomes" id="UP000094793">
    <property type="component" value="Chromosome"/>
</dbReference>
<dbReference type="GO" id="GO:0009035">
    <property type="term" value="F:type I site-specific deoxyribonuclease activity"/>
    <property type="evidence" value="ECO:0007669"/>
    <property type="project" value="UniProtKB-EC"/>
</dbReference>
<evidence type="ECO:0000259" key="4">
    <source>
        <dbReference type="Pfam" id="PF01420"/>
    </source>
</evidence>
<dbReference type="EMBL" id="CP017150">
    <property type="protein sequence ID" value="AOP52095.1"/>
    <property type="molecule type" value="Genomic_DNA"/>
</dbReference>
<accession>A0A2A3ZM67</accession>
<protein>
    <submittedName>
        <fullName evidence="5">Type I restriction-modification system, specificity subunit S</fullName>
        <ecNumber evidence="5">3.1.21.3</ecNumber>
    </submittedName>
</protein>
<evidence type="ECO:0000256" key="3">
    <source>
        <dbReference type="ARBA" id="ARBA00023125"/>
    </source>
</evidence>
<keyword evidence="5" id="KW-0378">Hydrolase</keyword>
<dbReference type="PANTHER" id="PTHR30408:SF13">
    <property type="entry name" value="TYPE I RESTRICTION ENZYME HINDI SPECIFICITY SUBUNIT"/>
    <property type="match status" value="1"/>
</dbReference>
<evidence type="ECO:0000313" key="5">
    <source>
        <dbReference type="EMBL" id="AOP52095.1"/>
    </source>
</evidence>
<keyword evidence="3" id="KW-0238">DNA-binding</keyword>
<evidence type="ECO:0000256" key="1">
    <source>
        <dbReference type="ARBA" id="ARBA00010923"/>
    </source>
</evidence>
<dbReference type="GO" id="GO:0009307">
    <property type="term" value="P:DNA restriction-modification system"/>
    <property type="evidence" value="ECO:0007669"/>
    <property type="project" value="UniProtKB-KW"/>
</dbReference>
<accession>A0A1D7VZB5</accession>
<dbReference type="Gene3D" id="3.90.220.20">
    <property type="entry name" value="DNA methylase specificity domains"/>
    <property type="match status" value="2"/>
</dbReference>
<evidence type="ECO:0000313" key="8">
    <source>
        <dbReference type="Proteomes" id="UP000217881"/>
    </source>
</evidence>
<dbReference type="AlphaFoldDB" id="A0A1D7VZB5"/>
<dbReference type="Proteomes" id="UP000217881">
    <property type="component" value="Unassembled WGS sequence"/>
</dbReference>
<dbReference type="Pfam" id="PF01420">
    <property type="entry name" value="Methylase_S"/>
    <property type="match status" value="1"/>
</dbReference>
<dbReference type="InterPro" id="IPR044946">
    <property type="entry name" value="Restrct_endonuc_typeI_TRD_sf"/>
</dbReference>
<gene>
    <name evidence="5" type="ORF">BLSMQ_0377</name>
    <name evidence="6" type="ORF">CIK59_15715</name>
</gene>
<dbReference type="InterPro" id="IPR000055">
    <property type="entry name" value="Restrct_endonuc_typeI_TRD"/>
</dbReference>
<dbReference type="EMBL" id="NRHA01000020">
    <property type="protein sequence ID" value="PCC52543.1"/>
    <property type="molecule type" value="Genomic_DNA"/>
</dbReference>
<reference evidence="6 8" key="3">
    <citation type="journal article" date="2017" name="Elife">
        <title>Extensive horizontal gene transfer in cheese-associated bacteria.</title>
        <authorList>
            <person name="Bonham K.S."/>
            <person name="Wolfe B.E."/>
            <person name="Dutton R.J."/>
        </authorList>
    </citation>
    <scope>NUCLEOTIDE SEQUENCE [LARGE SCALE GENOMIC DNA]</scope>
    <source>
        <strain evidence="6 8">738_8</strain>
    </source>
</reference>
<reference evidence="7" key="2">
    <citation type="submission" date="2016-09" db="EMBL/GenBank/DDBJ databases">
        <title>Complete Genome Sequence of Brevibacterium linens SMQ-1335.</title>
        <authorList>
            <person name="de Melo A.G."/>
            <person name="Labrie S.J."/>
            <person name="Dumaresq J."/>
            <person name="Roberts R.J."/>
            <person name="Tremblay D.M."/>
            <person name="Moineau S."/>
        </authorList>
    </citation>
    <scope>NUCLEOTIDE SEQUENCE [LARGE SCALE GENOMIC DNA]</scope>
    <source>
        <strain evidence="7">SMQ-1335</strain>
    </source>
</reference>
<dbReference type="PANTHER" id="PTHR30408">
    <property type="entry name" value="TYPE-1 RESTRICTION ENZYME ECOKI SPECIFICITY PROTEIN"/>
    <property type="match status" value="1"/>
</dbReference>
<dbReference type="GO" id="GO:0003677">
    <property type="term" value="F:DNA binding"/>
    <property type="evidence" value="ECO:0007669"/>
    <property type="project" value="UniProtKB-KW"/>
</dbReference>
<dbReference type="OrthoDB" id="9798929at2"/>
<dbReference type="PATRIC" id="fig|1703.10.peg.391"/>